<reference evidence="1 2" key="1">
    <citation type="submission" date="2022-09" db="EMBL/GenBank/DDBJ databases">
        <title>Evolutionary Diversification of Methanotrophic Ca. Methanophagales (ANME-1) and Their Expansive Virome.</title>
        <authorList>
            <person name="Laso-Perez R."/>
            <person name="Wu F."/>
            <person name="Cremiere A."/>
            <person name="Speth D.R."/>
            <person name="Magyar J.S."/>
            <person name="Krupovic M."/>
            <person name="Orphan V.J."/>
        </authorList>
    </citation>
    <scope>NUCLEOTIDE SEQUENCE [LARGE SCALE GENOMIC DNA]</scope>
    <source>
        <strain evidence="1">PBV082</strain>
    </source>
</reference>
<dbReference type="EMBL" id="OP413839">
    <property type="protein sequence ID" value="UYL64892.1"/>
    <property type="molecule type" value="Genomic_DNA"/>
</dbReference>
<protein>
    <submittedName>
        <fullName evidence="1">Uncharacterized protein</fullName>
    </submittedName>
</protein>
<keyword evidence="2" id="KW-1185">Reference proteome</keyword>
<proteinExistence type="predicted"/>
<sequence>MPKVKETTNRVVVHVGEWWKRYHRASPKTKKKWQFRIKDVGRVKHSELILCKPPNKEWEVYAWSFSKSQVRKGKRRLLVYDAKAFEILQKLKESGELRGWKLVFRG</sequence>
<dbReference type="Proteomes" id="UP001156272">
    <property type="component" value="Segment"/>
</dbReference>
<accession>A0AA46YJ96</accession>
<evidence type="ECO:0000313" key="2">
    <source>
        <dbReference type="Proteomes" id="UP001156272"/>
    </source>
</evidence>
<evidence type="ECO:0000313" key="1">
    <source>
        <dbReference type="EMBL" id="UYL64892.1"/>
    </source>
</evidence>
<gene>
    <name evidence="1" type="ORF">EJNHJLOP_00003</name>
</gene>
<organism evidence="1 2">
    <name type="scientific">Methanophagales virus PBV082</name>
    <dbReference type="NCBI Taxonomy" id="3071307"/>
    <lineage>
        <taxon>Viruses</taxon>
        <taxon>Viruses incertae sedis</taxon>
        <taxon>Itzamnaviridae</taxon>
        <taxon>Pletoitzamnavirus</taxon>
        <taxon>Pletoitzamnavirus pescaderoense</taxon>
    </lineage>
</organism>
<name>A0AA46YJ96_9VIRU</name>